<comment type="caution">
    <text evidence="6">The sequence shown here is derived from an EMBL/GenBank/DDBJ whole genome shotgun (WGS) entry which is preliminary data.</text>
</comment>
<dbReference type="InterPro" id="IPR017907">
    <property type="entry name" value="Znf_RING_CS"/>
</dbReference>
<evidence type="ECO:0000259" key="5">
    <source>
        <dbReference type="PROSITE" id="PS50089"/>
    </source>
</evidence>
<evidence type="ECO:0000313" key="7">
    <source>
        <dbReference type="Proteomes" id="UP000230750"/>
    </source>
</evidence>
<evidence type="ECO:0000256" key="3">
    <source>
        <dbReference type="ARBA" id="ARBA00022833"/>
    </source>
</evidence>
<organism evidence="6 7">
    <name type="scientific">Stichopus japonicus</name>
    <name type="common">Sea cucumber</name>
    <dbReference type="NCBI Taxonomy" id="307972"/>
    <lineage>
        <taxon>Eukaryota</taxon>
        <taxon>Metazoa</taxon>
        <taxon>Echinodermata</taxon>
        <taxon>Eleutherozoa</taxon>
        <taxon>Echinozoa</taxon>
        <taxon>Holothuroidea</taxon>
        <taxon>Aspidochirotacea</taxon>
        <taxon>Aspidochirotida</taxon>
        <taxon>Stichopodidae</taxon>
        <taxon>Apostichopus</taxon>
    </lineage>
</organism>
<sequence>MAGKVVKDLSEDFLSCCICMNQFKTPKMLPCIHSFCEECIEKYAAEKDGNKVPCPTCRKVCTLPEAGVKDLTNAFETLRVDSLAFQWSKSQLQHEILFSPGEVPDIHIGFQYRPCEVAVCDEANVIYLCTFEERSKYLYITKVTINPRKVEKLRPYKWDIEVLDGARLTVAMMGQQQRMFIGLGTYVVEFNCASLTHYSGSRTNHIIRICMQLI</sequence>
<reference evidence="6 7" key="1">
    <citation type="journal article" date="2017" name="PLoS Biol.">
        <title>The sea cucumber genome provides insights into morphological evolution and visceral regeneration.</title>
        <authorList>
            <person name="Zhang X."/>
            <person name="Sun L."/>
            <person name="Yuan J."/>
            <person name="Sun Y."/>
            <person name="Gao Y."/>
            <person name="Zhang L."/>
            <person name="Li S."/>
            <person name="Dai H."/>
            <person name="Hamel J.F."/>
            <person name="Liu C."/>
            <person name="Yu Y."/>
            <person name="Liu S."/>
            <person name="Lin W."/>
            <person name="Guo K."/>
            <person name="Jin S."/>
            <person name="Xu P."/>
            <person name="Storey K.B."/>
            <person name="Huan P."/>
            <person name="Zhang T."/>
            <person name="Zhou Y."/>
            <person name="Zhang J."/>
            <person name="Lin C."/>
            <person name="Li X."/>
            <person name="Xing L."/>
            <person name="Huo D."/>
            <person name="Sun M."/>
            <person name="Wang L."/>
            <person name="Mercier A."/>
            <person name="Li F."/>
            <person name="Yang H."/>
            <person name="Xiang J."/>
        </authorList>
    </citation>
    <scope>NUCLEOTIDE SEQUENCE [LARGE SCALE GENOMIC DNA]</scope>
    <source>
        <strain evidence="6">Shaxun</strain>
        <tissue evidence="6">Muscle</tissue>
    </source>
</reference>
<proteinExistence type="predicted"/>
<keyword evidence="7" id="KW-1185">Reference proteome</keyword>
<dbReference type="InterPro" id="IPR027370">
    <property type="entry name" value="Znf-RING_euk"/>
</dbReference>
<evidence type="ECO:0000256" key="2">
    <source>
        <dbReference type="ARBA" id="ARBA00022771"/>
    </source>
</evidence>
<evidence type="ECO:0000256" key="4">
    <source>
        <dbReference type="PROSITE-ProRule" id="PRU00175"/>
    </source>
</evidence>
<dbReference type="SUPFAM" id="SSF57850">
    <property type="entry name" value="RING/U-box"/>
    <property type="match status" value="1"/>
</dbReference>
<dbReference type="PROSITE" id="PS50089">
    <property type="entry name" value="ZF_RING_2"/>
    <property type="match status" value="1"/>
</dbReference>
<dbReference type="GO" id="GO:0008270">
    <property type="term" value="F:zinc ion binding"/>
    <property type="evidence" value="ECO:0007669"/>
    <property type="project" value="UniProtKB-KW"/>
</dbReference>
<dbReference type="Pfam" id="PF13445">
    <property type="entry name" value="zf-RING_UBOX"/>
    <property type="match status" value="1"/>
</dbReference>
<protein>
    <recommendedName>
        <fullName evidence="5">RING-type domain-containing protein</fullName>
    </recommendedName>
</protein>
<name>A0A2G8KV93_STIJA</name>
<accession>A0A2G8KV93</accession>
<keyword evidence="1" id="KW-0479">Metal-binding</keyword>
<feature type="domain" description="RING-type" evidence="5">
    <location>
        <begin position="16"/>
        <end position="58"/>
    </location>
</feature>
<dbReference type="Gene3D" id="3.30.40.10">
    <property type="entry name" value="Zinc/RING finger domain, C3HC4 (zinc finger)"/>
    <property type="match status" value="1"/>
</dbReference>
<dbReference type="PROSITE" id="PS00518">
    <property type="entry name" value="ZF_RING_1"/>
    <property type="match status" value="1"/>
</dbReference>
<dbReference type="EMBL" id="MRZV01000350">
    <property type="protein sequence ID" value="PIK51934.1"/>
    <property type="molecule type" value="Genomic_DNA"/>
</dbReference>
<dbReference type="AlphaFoldDB" id="A0A2G8KV93"/>
<dbReference type="PANTHER" id="PTHR25462">
    <property type="entry name" value="BONUS, ISOFORM C-RELATED"/>
    <property type="match status" value="1"/>
</dbReference>
<dbReference type="InterPro" id="IPR047153">
    <property type="entry name" value="TRIM45/56/19-like"/>
</dbReference>
<dbReference type="Proteomes" id="UP000230750">
    <property type="component" value="Unassembled WGS sequence"/>
</dbReference>
<keyword evidence="3" id="KW-0862">Zinc</keyword>
<dbReference type="STRING" id="307972.A0A2G8KV93"/>
<keyword evidence="2 4" id="KW-0863">Zinc-finger</keyword>
<dbReference type="SMART" id="SM00184">
    <property type="entry name" value="RING"/>
    <property type="match status" value="1"/>
</dbReference>
<evidence type="ECO:0000313" key="6">
    <source>
        <dbReference type="EMBL" id="PIK51934.1"/>
    </source>
</evidence>
<dbReference type="PANTHER" id="PTHR25462:SF296">
    <property type="entry name" value="MEIOTIC P26, ISOFORM F"/>
    <property type="match status" value="1"/>
</dbReference>
<dbReference type="InterPro" id="IPR013083">
    <property type="entry name" value="Znf_RING/FYVE/PHD"/>
</dbReference>
<dbReference type="InterPro" id="IPR001841">
    <property type="entry name" value="Znf_RING"/>
</dbReference>
<gene>
    <name evidence="6" type="ORF">BSL78_11189</name>
</gene>
<dbReference type="OrthoDB" id="6105938at2759"/>
<evidence type="ECO:0000256" key="1">
    <source>
        <dbReference type="ARBA" id="ARBA00022723"/>
    </source>
</evidence>